<dbReference type="AlphaFoldDB" id="A0A2I1I108"/>
<dbReference type="Proteomes" id="UP000234198">
    <property type="component" value="Unassembled WGS sequence"/>
</dbReference>
<dbReference type="PANTHER" id="PTHR43685">
    <property type="entry name" value="GLYCOSYLTRANSFERASE"/>
    <property type="match status" value="1"/>
</dbReference>
<dbReference type="EMBL" id="PKKM01000004">
    <property type="protein sequence ID" value="PKY64808.1"/>
    <property type="molecule type" value="Genomic_DNA"/>
</dbReference>
<organism evidence="2 3">
    <name type="scientific">Schaalia odontolytica</name>
    <dbReference type="NCBI Taxonomy" id="1660"/>
    <lineage>
        <taxon>Bacteria</taxon>
        <taxon>Bacillati</taxon>
        <taxon>Actinomycetota</taxon>
        <taxon>Actinomycetes</taxon>
        <taxon>Actinomycetales</taxon>
        <taxon>Actinomycetaceae</taxon>
        <taxon>Schaalia</taxon>
    </lineage>
</organism>
<dbReference type="InterPro" id="IPR029044">
    <property type="entry name" value="Nucleotide-diphossugar_trans"/>
</dbReference>
<proteinExistence type="predicted"/>
<dbReference type="PANTHER" id="PTHR43685:SF2">
    <property type="entry name" value="GLYCOSYLTRANSFERASE 2-LIKE DOMAIN-CONTAINING PROTEIN"/>
    <property type="match status" value="1"/>
</dbReference>
<dbReference type="CDD" id="cd00761">
    <property type="entry name" value="Glyco_tranf_GTA_type"/>
    <property type="match status" value="1"/>
</dbReference>
<keyword evidence="2" id="KW-0808">Transferase</keyword>
<gene>
    <name evidence="2" type="ORF">CYJ22_03400</name>
</gene>
<name>A0A2I1I108_9ACTO</name>
<reference evidence="2 3" key="1">
    <citation type="submission" date="2017-12" db="EMBL/GenBank/DDBJ databases">
        <title>Phylogenetic diversity of female urinary microbiome.</title>
        <authorList>
            <person name="Thomas-White K."/>
            <person name="Wolfe A.J."/>
        </authorList>
    </citation>
    <scope>NUCLEOTIDE SEQUENCE [LARGE SCALE GENOMIC DNA]</scope>
    <source>
        <strain evidence="2 3">UMB0018</strain>
    </source>
</reference>
<dbReference type="InterPro" id="IPR050834">
    <property type="entry name" value="Glycosyltransf_2"/>
</dbReference>
<dbReference type="SUPFAM" id="SSF53448">
    <property type="entry name" value="Nucleotide-diphospho-sugar transferases"/>
    <property type="match status" value="1"/>
</dbReference>
<feature type="domain" description="Glycosyltransferase 2-like" evidence="1">
    <location>
        <begin position="6"/>
        <end position="123"/>
    </location>
</feature>
<protein>
    <submittedName>
        <fullName evidence="2">Glycosyl transferase family 2</fullName>
    </submittedName>
</protein>
<dbReference type="Gene3D" id="3.90.550.10">
    <property type="entry name" value="Spore Coat Polysaccharide Biosynthesis Protein SpsA, Chain A"/>
    <property type="match status" value="1"/>
</dbReference>
<evidence type="ECO:0000313" key="3">
    <source>
        <dbReference type="Proteomes" id="UP000234198"/>
    </source>
</evidence>
<sequence>MSATVTVVVRTRNRPAMLTRALASIASQTFDDYEVVIVNDAGDEAEVRSIVKKQKSAVRSKITIVTNKVSKGREAALESGLAASHNRYYAVHDDDDSWHPHFLKKTVAYLDEHPKAGGVATRCEIVRERVRADGTCIEIEREVLSTDNYGLSLVDMMVENYTPPISQLIRREVADRVGHWDGSLQTQADWDFNLRLLADSPVGFIDGEPLAYWHHRDTMDASLGNSVVTDAYLHKWDNLHIRDRYLRAMLATEDPSSPHLGQALLSAEYYRRMREELARVDGGFHSSLNLVHVDMLNTMTALHQQVHELREEVTSLRAELAAGSQIKRSVRSAASKSKRAAKKLMGRG</sequence>
<dbReference type="InterPro" id="IPR001173">
    <property type="entry name" value="Glyco_trans_2-like"/>
</dbReference>
<accession>A0A2I1I108</accession>
<evidence type="ECO:0000259" key="1">
    <source>
        <dbReference type="Pfam" id="PF00535"/>
    </source>
</evidence>
<dbReference type="GO" id="GO:0016740">
    <property type="term" value="F:transferase activity"/>
    <property type="evidence" value="ECO:0007669"/>
    <property type="project" value="UniProtKB-KW"/>
</dbReference>
<evidence type="ECO:0000313" key="2">
    <source>
        <dbReference type="EMBL" id="PKY64808.1"/>
    </source>
</evidence>
<dbReference type="RefSeq" id="WP_101601101.1">
    <property type="nucleotide sequence ID" value="NZ_PKKM01000004.1"/>
</dbReference>
<comment type="caution">
    <text evidence="2">The sequence shown here is derived from an EMBL/GenBank/DDBJ whole genome shotgun (WGS) entry which is preliminary data.</text>
</comment>
<dbReference type="Pfam" id="PF00535">
    <property type="entry name" value="Glycos_transf_2"/>
    <property type="match status" value="1"/>
</dbReference>